<organism evidence="1">
    <name type="scientific">Tanacetum cinerariifolium</name>
    <name type="common">Dalmatian daisy</name>
    <name type="synonym">Chrysanthemum cinerariifolium</name>
    <dbReference type="NCBI Taxonomy" id="118510"/>
    <lineage>
        <taxon>Eukaryota</taxon>
        <taxon>Viridiplantae</taxon>
        <taxon>Streptophyta</taxon>
        <taxon>Embryophyta</taxon>
        <taxon>Tracheophyta</taxon>
        <taxon>Spermatophyta</taxon>
        <taxon>Magnoliopsida</taxon>
        <taxon>eudicotyledons</taxon>
        <taxon>Gunneridae</taxon>
        <taxon>Pentapetalae</taxon>
        <taxon>asterids</taxon>
        <taxon>campanulids</taxon>
        <taxon>Asterales</taxon>
        <taxon>Asteraceae</taxon>
        <taxon>Asteroideae</taxon>
        <taxon>Anthemideae</taxon>
        <taxon>Anthemidinae</taxon>
        <taxon>Tanacetum</taxon>
    </lineage>
</organism>
<dbReference type="EMBL" id="BKCJ010306455">
    <property type="protein sequence ID" value="GEZ65892.1"/>
    <property type="molecule type" value="Genomic_DNA"/>
</dbReference>
<gene>
    <name evidence="1" type="ORF">Tci_537865</name>
</gene>
<accession>A0A699IL60</accession>
<name>A0A699IL60_TANCI</name>
<protein>
    <submittedName>
        <fullName evidence="1">Uncharacterized protein</fullName>
    </submittedName>
</protein>
<proteinExistence type="predicted"/>
<comment type="caution">
    <text evidence="1">The sequence shown here is derived from an EMBL/GenBank/DDBJ whole genome shotgun (WGS) entry which is preliminary data.</text>
</comment>
<evidence type="ECO:0000313" key="1">
    <source>
        <dbReference type="EMBL" id="GEZ65892.1"/>
    </source>
</evidence>
<dbReference type="AlphaFoldDB" id="A0A699IL60"/>
<reference evidence="1" key="1">
    <citation type="journal article" date="2019" name="Sci. Rep.">
        <title>Draft genome of Tanacetum cinerariifolium, the natural source of mosquito coil.</title>
        <authorList>
            <person name="Yamashiro T."/>
            <person name="Shiraishi A."/>
            <person name="Satake H."/>
            <person name="Nakayama K."/>
        </authorList>
    </citation>
    <scope>NUCLEOTIDE SEQUENCE</scope>
</reference>
<sequence length="95" mass="10490">MYLEHLSSKGKCFEPYNTTSDLHDATARTHSTGQVFVTVNMKTIRKLVGNPTELVNRNISFKREDVSGMTISEAASSLKPIEGADRLKQFAATSL</sequence>